<keyword evidence="7" id="KW-1185">Reference proteome</keyword>
<gene>
    <name evidence="6" type="ORF">GD597_08005</name>
</gene>
<feature type="chain" id="PRO_5035233876" evidence="3">
    <location>
        <begin position="19"/>
        <end position="784"/>
    </location>
</feature>
<evidence type="ECO:0000259" key="4">
    <source>
        <dbReference type="Pfam" id="PF00326"/>
    </source>
</evidence>
<dbReference type="RefSeq" id="WP_171607328.1">
    <property type="nucleotide sequence ID" value="NZ_WHPF01000005.1"/>
</dbReference>
<feature type="domain" description="Dipeptidylpeptidase IV N-terminal" evidence="5">
    <location>
        <begin position="230"/>
        <end position="496"/>
    </location>
</feature>
<keyword evidence="3" id="KW-0732">Signal</keyword>
<dbReference type="EMBL" id="WHPF01000005">
    <property type="protein sequence ID" value="NNV55397.1"/>
    <property type="molecule type" value="Genomic_DNA"/>
</dbReference>
<sequence>MKKYAILVFILASQIAHAQTLTVEKIMQDAKWIGTSPTNIVWRYDNSAIYFNWNPTKSVSDSAYSYSMQNASINKETYNNAQMVKAIANGVYNQAHTKIAFDFKADLYLMDIATSHLTRITQTAEAEYNPYFILNDSCIVYQSGNTLFSWNIATGFTKQLADIQKEQPASKKPGEQDAWLQQQQLSTSDILLQRKEQKEARTNFLKAVKHADSIPVIYTGNSNLESLQVSPDGRFFTYNLVDAPSNATIANVPDYITASGYTTNISTRGKAGVPQGKYACYVFDTWHNTAILIKTDALPGITVQPDYTKDYPAKFSDTVRKPRDVYVYAVSWNQTGTAAVLDIFSQDFKDRWLMQLNAATGELQLLDHQRDEAWIAGPGIAWVGSTNTGWVNDHSFYFQSESSGYSHLYVVDINTQTKKQITQGNYEIQEARLSRDKQYFYIISNEEHPGKQSVYRINTDGSNKQKITSLTGGYEISISPDEKYIAYRYSYQNKPWELYVQENAPGAKPLQVTNKAMSDEWKAYPWRDTKIISFTNRDGMPVYARIYEPVKATKNKAAVIFVHGAGYLQNVTYGWSYYYHEFMFNNLLADKGYTVIDIDYQASAGYGRNWRTAIYRYMGGKDLNDEVDAANYLVKAYGIDPNRIGMYGGSYGGFMTLMALFTQPNVFKAGAALRPVTDWGHYDDGYTSAILNQPYNDSIAYQRSSPINFAAGLENHLLICHGMVDVNVHYQDAVRLAQRLIELGKNNWELASYPVEDHSFIEPSSWTDEYKRILQLFNQNLLKK</sequence>
<feature type="domain" description="Peptidase S9 prolyl oligopeptidase catalytic" evidence="4">
    <location>
        <begin position="586"/>
        <end position="781"/>
    </location>
</feature>
<accession>A0A8J8JR24</accession>
<dbReference type="Pfam" id="PF00326">
    <property type="entry name" value="Peptidase_S9"/>
    <property type="match status" value="1"/>
</dbReference>
<dbReference type="PANTHER" id="PTHR11731:SF193">
    <property type="entry name" value="DIPEPTIDYL PEPTIDASE 9"/>
    <property type="match status" value="1"/>
</dbReference>
<protein>
    <submittedName>
        <fullName evidence="6">Prolyl oligopeptidase family serine peptidase</fullName>
    </submittedName>
</protein>
<keyword evidence="1" id="KW-0645">Protease</keyword>
<dbReference type="Gene3D" id="2.140.10.30">
    <property type="entry name" value="Dipeptidylpeptidase IV, N-terminal domain"/>
    <property type="match status" value="2"/>
</dbReference>
<dbReference type="SUPFAM" id="SSF53474">
    <property type="entry name" value="alpha/beta-Hydrolases"/>
    <property type="match status" value="1"/>
</dbReference>
<evidence type="ECO:0000256" key="1">
    <source>
        <dbReference type="ARBA" id="ARBA00022670"/>
    </source>
</evidence>
<evidence type="ECO:0000259" key="5">
    <source>
        <dbReference type="Pfam" id="PF00930"/>
    </source>
</evidence>
<dbReference type="PANTHER" id="PTHR11731">
    <property type="entry name" value="PROTEASE FAMILY S9B,C DIPEPTIDYL-PEPTIDASE IV-RELATED"/>
    <property type="match status" value="1"/>
</dbReference>
<dbReference type="Pfam" id="PF00930">
    <property type="entry name" value="DPPIV_N"/>
    <property type="match status" value="1"/>
</dbReference>
<dbReference type="InterPro" id="IPR001375">
    <property type="entry name" value="Peptidase_S9_cat"/>
</dbReference>
<evidence type="ECO:0000256" key="2">
    <source>
        <dbReference type="ARBA" id="ARBA00022801"/>
    </source>
</evidence>
<dbReference type="Proteomes" id="UP000598971">
    <property type="component" value="Unassembled WGS sequence"/>
</dbReference>
<evidence type="ECO:0000313" key="6">
    <source>
        <dbReference type="EMBL" id="NNV55397.1"/>
    </source>
</evidence>
<proteinExistence type="predicted"/>
<dbReference type="Gene3D" id="3.40.50.1820">
    <property type="entry name" value="alpha/beta hydrolase"/>
    <property type="match status" value="1"/>
</dbReference>
<organism evidence="6 7">
    <name type="scientific">Limnovirga soli</name>
    <dbReference type="NCBI Taxonomy" id="2656915"/>
    <lineage>
        <taxon>Bacteria</taxon>
        <taxon>Pseudomonadati</taxon>
        <taxon>Bacteroidota</taxon>
        <taxon>Chitinophagia</taxon>
        <taxon>Chitinophagales</taxon>
        <taxon>Chitinophagaceae</taxon>
        <taxon>Limnovirga</taxon>
    </lineage>
</organism>
<dbReference type="GO" id="GO:0008239">
    <property type="term" value="F:dipeptidyl-peptidase activity"/>
    <property type="evidence" value="ECO:0007669"/>
    <property type="project" value="TreeGrafter"/>
</dbReference>
<dbReference type="GO" id="GO:0004252">
    <property type="term" value="F:serine-type endopeptidase activity"/>
    <property type="evidence" value="ECO:0007669"/>
    <property type="project" value="InterPro"/>
</dbReference>
<dbReference type="InterPro" id="IPR002471">
    <property type="entry name" value="Pept_S9_AS"/>
</dbReference>
<dbReference type="GO" id="GO:0006508">
    <property type="term" value="P:proteolysis"/>
    <property type="evidence" value="ECO:0007669"/>
    <property type="project" value="UniProtKB-KW"/>
</dbReference>
<evidence type="ECO:0000313" key="7">
    <source>
        <dbReference type="Proteomes" id="UP000598971"/>
    </source>
</evidence>
<dbReference type="AlphaFoldDB" id="A0A8J8JR24"/>
<keyword evidence="2" id="KW-0378">Hydrolase</keyword>
<comment type="caution">
    <text evidence="6">The sequence shown here is derived from an EMBL/GenBank/DDBJ whole genome shotgun (WGS) entry which is preliminary data.</text>
</comment>
<dbReference type="InterPro" id="IPR029058">
    <property type="entry name" value="AB_hydrolase_fold"/>
</dbReference>
<dbReference type="InterPro" id="IPR050278">
    <property type="entry name" value="Serine_Prot_S9B/DPPIV"/>
</dbReference>
<name>A0A8J8JR24_9BACT</name>
<dbReference type="InterPro" id="IPR002469">
    <property type="entry name" value="Peptidase_S9B_N"/>
</dbReference>
<feature type="signal peptide" evidence="3">
    <location>
        <begin position="1"/>
        <end position="18"/>
    </location>
</feature>
<evidence type="ECO:0000256" key="3">
    <source>
        <dbReference type="SAM" id="SignalP"/>
    </source>
</evidence>
<reference evidence="6" key="1">
    <citation type="submission" date="2019-10" db="EMBL/GenBank/DDBJ databases">
        <title>Draft genome sequence of Panacibacter sp. KCS-6.</title>
        <authorList>
            <person name="Yim K.J."/>
        </authorList>
    </citation>
    <scope>NUCLEOTIDE SEQUENCE</scope>
    <source>
        <strain evidence="6">KCS-6</strain>
    </source>
</reference>
<dbReference type="SUPFAM" id="SSF82171">
    <property type="entry name" value="DPP6 N-terminal domain-like"/>
    <property type="match status" value="1"/>
</dbReference>
<dbReference type="PROSITE" id="PS00708">
    <property type="entry name" value="PRO_ENDOPEP_SER"/>
    <property type="match status" value="1"/>
</dbReference>